<dbReference type="GO" id="GO:0004826">
    <property type="term" value="F:phenylalanine-tRNA ligase activity"/>
    <property type="evidence" value="ECO:0007669"/>
    <property type="project" value="UniProtKB-EC"/>
</dbReference>
<comment type="function">
    <text evidence="13">Is responsible for the charging of tRNA(Phe) with phenylalanine in mitochondrial translation.</text>
</comment>
<evidence type="ECO:0000259" key="16">
    <source>
        <dbReference type="PROSITE" id="PS51447"/>
    </source>
</evidence>
<dbReference type="GO" id="GO:0005524">
    <property type="term" value="F:ATP binding"/>
    <property type="evidence" value="ECO:0007669"/>
    <property type="project" value="UniProtKB-KW"/>
</dbReference>
<dbReference type="InterPro" id="IPR005121">
    <property type="entry name" value="Fdx_antiC-bd"/>
</dbReference>
<evidence type="ECO:0000256" key="10">
    <source>
        <dbReference type="ARBA" id="ARBA00023146"/>
    </source>
</evidence>
<keyword evidence="5" id="KW-0547">Nucleotide-binding</keyword>
<dbReference type="EC" id="6.1.1.20" evidence="3"/>
<evidence type="ECO:0000313" key="18">
    <source>
        <dbReference type="Proteomes" id="UP000275078"/>
    </source>
</evidence>
<sequence>ITLNGRTFPRDDWTNLSPAITSALPRKLHLSPNHPISITRDLIESHFPPSLYTRTNTLDPIVTVKQNFDDLGFPLDHPGRSRTDTYYVNSSTVLRTHTSAHQFDSFKKNENEGFLIAADVYRRDAIDRSHYPAFHQMEGARTWDRRKFGSTGELVDTIYKEIETFAKVPGLEVDDTIPLYEETSNPMQVGVHSKEEVAAISAHLKRSCELFVADVFQRAKAAKAKQEGKKVQGTEPLKVRWIEAYFPFTAPSYELEVFWNDDWLEVLGSGVVKQEILNNAGHPDRVGWAFGVGLERIAMLLFNIPDIRLFWSEDHRFVSQFSKEKGVTRFKEFSRYPACYKDVAFWLPSTSTGAGGGWTWHENNLMELVRNIGGSLVEDVKLVDEFIHPKTGRKSCCYRINYRAWERTLTNEETNALHKEIEQRIAKELGVEIR</sequence>
<keyword evidence="8" id="KW-0809">Transit peptide</keyword>
<keyword evidence="6" id="KW-0067">ATP-binding</keyword>
<accession>A0A3N4IJ99</accession>
<dbReference type="AlphaFoldDB" id="A0A3N4IJ99"/>
<dbReference type="Gene3D" id="3.30.930.10">
    <property type="entry name" value="Bira Bifunctional Protein, Domain 2"/>
    <property type="match status" value="1"/>
</dbReference>
<evidence type="ECO:0000256" key="2">
    <source>
        <dbReference type="ARBA" id="ARBA00008226"/>
    </source>
</evidence>
<dbReference type="SMART" id="SM00896">
    <property type="entry name" value="FDX-ACB"/>
    <property type="match status" value="1"/>
</dbReference>
<dbReference type="FunFam" id="3.30.70.380:FF:000002">
    <property type="entry name" value="phenylalanine--tRNA ligase, mitochondrial"/>
    <property type="match status" value="1"/>
</dbReference>
<organism evidence="17 18">
    <name type="scientific">Ascobolus immersus RN42</name>
    <dbReference type="NCBI Taxonomy" id="1160509"/>
    <lineage>
        <taxon>Eukaryota</taxon>
        <taxon>Fungi</taxon>
        <taxon>Dikarya</taxon>
        <taxon>Ascomycota</taxon>
        <taxon>Pezizomycotina</taxon>
        <taxon>Pezizomycetes</taxon>
        <taxon>Pezizales</taxon>
        <taxon>Ascobolaceae</taxon>
        <taxon>Ascobolus</taxon>
    </lineage>
</organism>
<proteinExistence type="inferred from homology"/>
<dbReference type="STRING" id="1160509.A0A3N4IJ99"/>
<evidence type="ECO:0000256" key="14">
    <source>
        <dbReference type="ARBA" id="ARBA00073229"/>
    </source>
</evidence>
<dbReference type="GO" id="GO:0005759">
    <property type="term" value="C:mitochondrial matrix"/>
    <property type="evidence" value="ECO:0007669"/>
    <property type="project" value="UniProtKB-SubCell"/>
</dbReference>
<dbReference type="GO" id="GO:0006432">
    <property type="term" value="P:phenylalanyl-tRNA aminoacylation"/>
    <property type="evidence" value="ECO:0007669"/>
    <property type="project" value="InterPro"/>
</dbReference>
<keyword evidence="7" id="KW-0648">Protein biosynthesis</keyword>
<keyword evidence="9" id="KW-0496">Mitochondrion</keyword>
<dbReference type="InterPro" id="IPR036690">
    <property type="entry name" value="Fdx_antiC-bd_sf"/>
</dbReference>
<dbReference type="SUPFAM" id="SSF54991">
    <property type="entry name" value="Anticodon-binding domain of PheRS"/>
    <property type="match status" value="1"/>
</dbReference>
<evidence type="ECO:0000256" key="9">
    <source>
        <dbReference type="ARBA" id="ARBA00023128"/>
    </source>
</evidence>
<evidence type="ECO:0000256" key="3">
    <source>
        <dbReference type="ARBA" id="ARBA00012814"/>
    </source>
</evidence>
<dbReference type="InterPro" id="IPR004530">
    <property type="entry name" value="Phe-tRNA-synth_IIc_mito"/>
</dbReference>
<feature type="domain" description="FDX-ACB" evidence="16">
    <location>
        <begin position="334"/>
        <end position="434"/>
    </location>
</feature>
<dbReference type="InterPro" id="IPR045864">
    <property type="entry name" value="aa-tRNA-synth_II/BPL/LPL"/>
</dbReference>
<comment type="catalytic activity">
    <reaction evidence="12">
        <text>tRNA(Phe) + L-phenylalanine + ATP = L-phenylalanyl-tRNA(Phe) + AMP + diphosphate + H(+)</text>
        <dbReference type="Rhea" id="RHEA:19413"/>
        <dbReference type="Rhea" id="RHEA-COMP:9668"/>
        <dbReference type="Rhea" id="RHEA-COMP:9699"/>
        <dbReference type="ChEBI" id="CHEBI:15378"/>
        <dbReference type="ChEBI" id="CHEBI:30616"/>
        <dbReference type="ChEBI" id="CHEBI:33019"/>
        <dbReference type="ChEBI" id="CHEBI:58095"/>
        <dbReference type="ChEBI" id="CHEBI:78442"/>
        <dbReference type="ChEBI" id="CHEBI:78531"/>
        <dbReference type="ChEBI" id="CHEBI:456215"/>
        <dbReference type="EC" id="6.1.1.20"/>
    </reaction>
</comment>
<dbReference type="FunFam" id="3.30.930.10:FF:000053">
    <property type="entry name" value="Phenylalanyl-tRNA synthetase mitochondrial"/>
    <property type="match status" value="1"/>
</dbReference>
<evidence type="ECO:0000256" key="7">
    <source>
        <dbReference type="ARBA" id="ARBA00022917"/>
    </source>
</evidence>
<evidence type="ECO:0000256" key="11">
    <source>
        <dbReference type="ARBA" id="ARBA00031194"/>
    </source>
</evidence>
<dbReference type="CDD" id="cd00496">
    <property type="entry name" value="PheRS_alpha_core"/>
    <property type="match status" value="1"/>
</dbReference>
<dbReference type="Proteomes" id="UP000275078">
    <property type="component" value="Unassembled WGS sequence"/>
</dbReference>
<keyword evidence="4" id="KW-0436">Ligase</keyword>
<evidence type="ECO:0000256" key="8">
    <source>
        <dbReference type="ARBA" id="ARBA00022946"/>
    </source>
</evidence>
<comment type="similarity">
    <text evidence="2">Belongs to the class-II aminoacyl-tRNA synthetase family.</text>
</comment>
<dbReference type="Pfam" id="PF01409">
    <property type="entry name" value="tRNA-synt_2d"/>
    <property type="match status" value="2"/>
</dbReference>
<dbReference type="Pfam" id="PF03147">
    <property type="entry name" value="FDX-ACB"/>
    <property type="match status" value="1"/>
</dbReference>
<feature type="domain" description="Aminoacyl-transfer RNA synthetases class-II family profile" evidence="15">
    <location>
        <begin position="60"/>
        <end position="348"/>
    </location>
</feature>
<dbReference type="PROSITE" id="PS50862">
    <property type="entry name" value="AA_TRNA_LIGASE_II"/>
    <property type="match status" value="1"/>
</dbReference>
<dbReference type="PANTHER" id="PTHR11538">
    <property type="entry name" value="PHENYLALANYL-TRNA SYNTHETASE"/>
    <property type="match status" value="1"/>
</dbReference>
<evidence type="ECO:0000256" key="12">
    <source>
        <dbReference type="ARBA" id="ARBA00049255"/>
    </source>
</evidence>
<dbReference type="SUPFAM" id="SSF55681">
    <property type="entry name" value="Class II aaRS and biotin synthetases"/>
    <property type="match status" value="1"/>
</dbReference>
<reference evidence="17 18" key="1">
    <citation type="journal article" date="2018" name="Nat. Ecol. Evol.">
        <title>Pezizomycetes genomes reveal the molecular basis of ectomycorrhizal truffle lifestyle.</title>
        <authorList>
            <person name="Murat C."/>
            <person name="Payen T."/>
            <person name="Noel B."/>
            <person name="Kuo A."/>
            <person name="Morin E."/>
            <person name="Chen J."/>
            <person name="Kohler A."/>
            <person name="Krizsan K."/>
            <person name="Balestrini R."/>
            <person name="Da Silva C."/>
            <person name="Montanini B."/>
            <person name="Hainaut M."/>
            <person name="Levati E."/>
            <person name="Barry K.W."/>
            <person name="Belfiori B."/>
            <person name="Cichocki N."/>
            <person name="Clum A."/>
            <person name="Dockter R.B."/>
            <person name="Fauchery L."/>
            <person name="Guy J."/>
            <person name="Iotti M."/>
            <person name="Le Tacon F."/>
            <person name="Lindquist E.A."/>
            <person name="Lipzen A."/>
            <person name="Malagnac F."/>
            <person name="Mello A."/>
            <person name="Molinier V."/>
            <person name="Miyauchi S."/>
            <person name="Poulain J."/>
            <person name="Riccioni C."/>
            <person name="Rubini A."/>
            <person name="Sitrit Y."/>
            <person name="Splivallo R."/>
            <person name="Traeger S."/>
            <person name="Wang M."/>
            <person name="Zifcakova L."/>
            <person name="Wipf D."/>
            <person name="Zambonelli A."/>
            <person name="Paolocci F."/>
            <person name="Nowrousian M."/>
            <person name="Ottonello S."/>
            <person name="Baldrian P."/>
            <person name="Spatafora J.W."/>
            <person name="Henrissat B."/>
            <person name="Nagy L.G."/>
            <person name="Aury J.M."/>
            <person name="Wincker P."/>
            <person name="Grigoriev I.V."/>
            <person name="Bonfante P."/>
            <person name="Martin F.M."/>
        </authorList>
    </citation>
    <scope>NUCLEOTIDE SEQUENCE [LARGE SCALE GENOMIC DNA]</scope>
    <source>
        <strain evidence="17 18">RN42</strain>
    </source>
</reference>
<evidence type="ECO:0000259" key="15">
    <source>
        <dbReference type="PROSITE" id="PS50862"/>
    </source>
</evidence>
<keyword evidence="10 17" id="KW-0030">Aminoacyl-tRNA synthetase</keyword>
<evidence type="ECO:0000256" key="1">
    <source>
        <dbReference type="ARBA" id="ARBA00004305"/>
    </source>
</evidence>
<dbReference type="NCBIfam" id="TIGR00469">
    <property type="entry name" value="pheS_mito"/>
    <property type="match status" value="1"/>
</dbReference>
<dbReference type="Gene3D" id="3.30.70.380">
    <property type="entry name" value="Ferrodoxin-fold anticodon-binding domain"/>
    <property type="match status" value="1"/>
</dbReference>
<evidence type="ECO:0000256" key="13">
    <source>
        <dbReference type="ARBA" id="ARBA00057761"/>
    </source>
</evidence>
<dbReference type="EMBL" id="ML119650">
    <property type="protein sequence ID" value="RPA86222.1"/>
    <property type="molecule type" value="Genomic_DNA"/>
</dbReference>
<keyword evidence="18" id="KW-1185">Reference proteome</keyword>
<feature type="non-terminal residue" evidence="17">
    <location>
        <position position="1"/>
    </location>
</feature>
<dbReference type="OrthoDB" id="4457at2759"/>
<name>A0A3N4IJ99_ASCIM</name>
<protein>
    <recommendedName>
        <fullName evidence="14">Phenylalanine--tRNA ligase, mitochondrial</fullName>
        <ecNumber evidence="3">6.1.1.20</ecNumber>
    </recommendedName>
    <alternativeName>
        <fullName evidence="11">Phenylalanyl-tRNA synthetase</fullName>
    </alternativeName>
</protein>
<dbReference type="PROSITE" id="PS51447">
    <property type="entry name" value="FDX_ACB"/>
    <property type="match status" value="1"/>
</dbReference>
<dbReference type="InterPro" id="IPR002319">
    <property type="entry name" value="Phenylalanyl-tRNA_Synthase"/>
</dbReference>
<evidence type="ECO:0000256" key="4">
    <source>
        <dbReference type="ARBA" id="ARBA00022598"/>
    </source>
</evidence>
<evidence type="ECO:0000256" key="6">
    <source>
        <dbReference type="ARBA" id="ARBA00022840"/>
    </source>
</evidence>
<evidence type="ECO:0000256" key="5">
    <source>
        <dbReference type="ARBA" id="ARBA00022741"/>
    </source>
</evidence>
<dbReference type="GO" id="GO:0000049">
    <property type="term" value="F:tRNA binding"/>
    <property type="evidence" value="ECO:0007669"/>
    <property type="project" value="InterPro"/>
</dbReference>
<dbReference type="PANTHER" id="PTHR11538:SF41">
    <property type="entry name" value="PHENYLALANINE--TRNA LIGASE, MITOCHONDRIAL"/>
    <property type="match status" value="1"/>
</dbReference>
<gene>
    <name evidence="17" type="ORF">BJ508DRAFT_204272</name>
</gene>
<dbReference type="InterPro" id="IPR006195">
    <property type="entry name" value="aa-tRNA-synth_II"/>
</dbReference>
<comment type="subcellular location">
    <subcellularLocation>
        <location evidence="1">Mitochondrion matrix</location>
    </subcellularLocation>
</comment>
<evidence type="ECO:0000313" key="17">
    <source>
        <dbReference type="EMBL" id="RPA86222.1"/>
    </source>
</evidence>